<accession>A0ABR7FX56</accession>
<gene>
    <name evidence="9" type="ORF">H8S22_17260</name>
</gene>
<evidence type="ECO:0000256" key="5">
    <source>
        <dbReference type="ARBA" id="ARBA00022692"/>
    </source>
</evidence>
<feature type="transmembrane region" description="Helical" evidence="8">
    <location>
        <begin position="169"/>
        <end position="186"/>
    </location>
</feature>
<keyword evidence="7 8" id="KW-0472">Membrane</keyword>
<keyword evidence="5 8" id="KW-0812">Transmembrane</keyword>
<keyword evidence="3" id="KW-0813">Transport</keyword>
<dbReference type="Proteomes" id="UP000635828">
    <property type="component" value="Unassembled WGS sequence"/>
</dbReference>
<keyword evidence="6 8" id="KW-1133">Transmembrane helix</keyword>
<dbReference type="Pfam" id="PF03591">
    <property type="entry name" value="AzlC"/>
    <property type="match status" value="1"/>
</dbReference>
<comment type="subcellular location">
    <subcellularLocation>
        <location evidence="1">Cell membrane</location>
        <topology evidence="1">Multi-pass membrane protein</topology>
    </subcellularLocation>
</comment>
<evidence type="ECO:0000256" key="3">
    <source>
        <dbReference type="ARBA" id="ARBA00022448"/>
    </source>
</evidence>
<dbReference type="PANTHER" id="PTHR34979:SF1">
    <property type="entry name" value="INNER MEMBRANE PROTEIN YGAZ"/>
    <property type="match status" value="1"/>
</dbReference>
<feature type="transmembrane region" description="Helical" evidence="8">
    <location>
        <begin position="23"/>
        <end position="41"/>
    </location>
</feature>
<evidence type="ECO:0000256" key="4">
    <source>
        <dbReference type="ARBA" id="ARBA00022475"/>
    </source>
</evidence>
<comment type="caution">
    <text evidence="9">The sequence shown here is derived from an EMBL/GenBank/DDBJ whole genome shotgun (WGS) entry which is preliminary data.</text>
</comment>
<reference evidence="9 10" key="1">
    <citation type="submission" date="2020-08" db="EMBL/GenBank/DDBJ databases">
        <title>Genome public.</title>
        <authorList>
            <person name="Liu C."/>
            <person name="Sun Q."/>
        </authorList>
    </citation>
    <scope>NUCLEOTIDE SEQUENCE [LARGE SCALE GENOMIC DNA]</scope>
    <source>
        <strain evidence="9 10">NSJ-7</strain>
    </source>
</reference>
<dbReference type="RefSeq" id="WP_024728601.1">
    <property type="nucleotide sequence ID" value="NZ_JACOOS010000036.1"/>
</dbReference>
<protein>
    <submittedName>
        <fullName evidence="9">AzlC family ABC transporter permease</fullName>
    </submittedName>
</protein>
<feature type="transmembrane region" description="Helical" evidence="8">
    <location>
        <begin position="146"/>
        <end position="163"/>
    </location>
</feature>
<evidence type="ECO:0000256" key="2">
    <source>
        <dbReference type="ARBA" id="ARBA00010735"/>
    </source>
</evidence>
<evidence type="ECO:0000256" key="7">
    <source>
        <dbReference type="ARBA" id="ARBA00023136"/>
    </source>
</evidence>
<feature type="transmembrane region" description="Helical" evidence="8">
    <location>
        <begin position="193"/>
        <end position="209"/>
    </location>
</feature>
<feature type="transmembrane region" description="Helical" evidence="8">
    <location>
        <begin position="215"/>
        <end position="231"/>
    </location>
</feature>
<dbReference type="InterPro" id="IPR011606">
    <property type="entry name" value="Brnchd-chn_aa_trnsp_permease"/>
</dbReference>
<proteinExistence type="inferred from homology"/>
<evidence type="ECO:0000256" key="6">
    <source>
        <dbReference type="ARBA" id="ARBA00022989"/>
    </source>
</evidence>
<organism evidence="9 10">
    <name type="scientific">Anaerostipes hominis</name>
    <name type="common">ex Liu et al. 2021</name>
    <dbReference type="NCBI Taxonomy" id="2763018"/>
    <lineage>
        <taxon>Bacteria</taxon>
        <taxon>Bacillati</taxon>
        <taxon>Bacillota</taxon>
        <taxon>Clostridia</taxon>
        <taxon>Lachnospirales</taxon>
        <taxon>Lachnospiraceae</taxon>
        <taxon>Anaerostipes</taxon>
    </lineage>
</organism>
<comment type="similarity">
    <text evidence="2">Belongs to the AzlC family.</text>
</comment>
<dbReference type="EMBL" id="JACOOS010000036">
    <property type="protein sequence ID" value="MBC5679225.1"/>
    <property type="molecule type" value="Genomic_DNA"/>
</dbReference>
<evidence type="ECO:0000313" key="9">
    <source>
        <dbReference type="EMBL" id="MBC5679225.1"/>
    </source>
</evidence>
<keyword evidence="10" id="KW-1185">Reference proteome</keyword>
<dbReference type="PANTHER" id="PTHR34979">
    <property type="entry name" value="INNER MEMBRANE PROTEIN YGAZ"/>
    <property type="match status" value="1"/>
</dbReference>
<keyword evidence="4" id="KW-1003">Cell membrane</keyword>
<evidence type="ECO:0000313" key="10">
    <source>
        <dbReference type="Proteomes" id="UP000635828"/>
    </source>
</evidence>
<evidence type="ECO:0000256" key="1">
    <source>
        <dbReference type="ARBA" id="ARBA00004651"/>
    </source>
</evidence>
<evidence type="ECO:0000256" key="8">
    <source>
        <dbReference type="SAM" id="Phobius"/>
    </source>
</evidence>
<name>A0ABR7FX56_9FIRM</name>
<sequence>MPGGVATVKNTKEYFRYAVKKSIPVFFGYIFLGIAFGILMAKTGYGPFWTLAASLFIYAGSMQFVLVSFLAAGAPLGLVALTTLFINGRHMFYGLSFVERFRKMGRYYPYMVFSLTDETYSVLCSIPDEKAEAEPRIMFWISALDQTYWAAGSLIGVLAGGLLPFDFKGIEFSMTALFLVIFLDQWKNSKKHGAAAAGLAVSVFFLILLGPDRFLLPSLLVLATVMCLGFIREEQKGELKE</sequence>